<evidence type="ECO:0000256" key="14">
    <source>
        <dbReference type="SAM" id="Phobius"/>
    </source>
</evidence>
<feature type="transmembrane region" description="Helical" evidence="14">
    <location>
        <begin position="580"/>
        <end position="605"/>
    </location>
</feature>
<dbReference type="Pfam" id="PF00028">
    <property type="entry name" value="Cadherin"/>
    <property type="match status" value="3"/>
</dbReference>
<dbReference type="GO" id="GO:0005737">
    <property type="term" value="C:cytoplasm"/>
    <property type="evidence" value="ECO:0007669"/>
    <property type="project" value="TreeGrafter"/>
</dbReference>
<keyword evidence="8" id="KW-0130">Cell adhesion</keyword>
<protein>
    <recommendedName>
        <fullName evidence="15">Cadherin domain-containing protein</fullName>
    </recommendedName>
</protein>
<evidence type="ECO:0000256" key="11">
    <source>
        <dbReference type="ARBA" id="ARBA00023136"/>
    </source>
</evidence>
<feature type="domain" description="Cadherin" evidence="15">
    <location>
        <begin position="326"/>
        <end position="434"/>
    </location>
</feature>
<dbReference type="PROSITE" id="PS50268">
    <property type="entry name" value="CADHERIN_2"/>
    <property type="match status" value="4"/>
</dbReference>
<dbReference type="GO" id="GO:0016477">
    <property type="term" value="P:cell migration"/>
    <property type="evidence" value="ECO:0007669"/>
    <property type="project" value="TreeGrafter"/>
</dbReference>
<evidence type="ECO:0000256" key="3">
    <source>
        <dbReference type="ARBA" id="ARBA00022475"/>
    </source>
</evidence>
<name>A0A8C4WQD2_EPTBU</name>
<dbReference type="GO" id="GO:0005509">
    <property type="term" value="F:calcium ion binding"/>
    <property type="evidence" value="ECO:0007669"/>
    <property type="project" value="UniProtKB-UniRule"/>
</dbReference>
<evidence type="ECO:0000256" key="4">
    <source>
        <dbReference type="ARBA" id="ARBA00022692"/>
    </source>
</evidence>
<dbReference type="GO" id="GO:0045296">
    <property type="term" value="F:cadherin binding"/>
    <property type="evidence" value="ECO:0007669"/>
    <property type="project" value="TreeGrafter"/>
</dbReference>
<evidence type="ECO:0000256" key="12">
    <source>
        <dbReference type="ARBA" id="ARBA00023180"/>
    </source>
</evidence>
<feature type="domain" description="Cadherin" evidence="15">
    <location>
        <begin position="213"/>
        <end position="325"/>
    </location>
</feature>
<dbReference type="PANTHER" id="PTHR24027:SF319">
    <property type="entry name" value="CADHERIN-1"/>
    <property type="match status" value="1"/>
</dbReference>
<dbReference type="GO" id="GO:0034332">
    <property type="term" value="P:adherens junction organization"/>
    <property type="evidence" value="ECO:0007669"/>
    <property type="project" value="TreeGrafter"/>
</dbReference>
<evidence type="ECO:0000313" key="17">
    <source>
        <dbReference type="Proteomes" id="UP000694388"/>
    </source>
</evidence>
<dbReference type="Ensembl" id="ENSEBUT00000008885.1">
    <property type="protein sequence ID" value="ENSEBUP00000008384.1"/>
    <property type="gene ID" value="ENSEBUG00000005412.1"/>
</dbReference>
<dbReference type="InterPro" id="IPR002126">
    <property type="entry name" value="Cadherin-like_dom"/>
</dbReference>
<keyword evidence="5" id="KW-0479">Metal-binding</keyword>
<dbReference type="PRINTS" id="PR00205">
    <property type="entry name" value="CADHERIN"/>
</dbReference>
<keyword evidence="9" id="KW-0965">Cell junction</keyword>
<dbReference type="GO" id="GO:0016342">
    <property type="term" value="C:catenin complex"/>
    <property type="evidence" value="ECO:0007669"/>
    <property type="project" value="TreeGrafter"/>
</dbReference>
<dbReference type="GO" id="GO:0000902">
    <property type="term" value="P:cell morphogenesis"/>
    <property type="evidence" value="ECO:0007669"/>
    <property type="project" value="TreeGrafter"/>
</dbReference>
<evidence type="ECO:0000256" key="10">
    <source>
        <dbReference type="ARBA" id="ARBA00022989"/>
    </source>
</evidence>
<evidence type="ECO:0000256" key="1">
    <source>
        <dbReference type="ARBA" id="ARBA00004236"/>
    </source>
</evidence>
<evidence type="ECO:0000256" key="13">
    <source>
        <dbReference type="PROSITE-ProRule" id="PRU00043"/>
    </source>
</evidence>
<keyword evidence="12" id="KW-0325">Glycoprotein</keyword>
<dbReference type="CDD" id="cd11304">
    <property type="entry name" value="Cadherin_repeat"/>
    <property type="match status" value="4"/>
</dbReference>
<dbReference type="GO" id="GO:0016339">
    <property type="term" value="P:calcium-dependent cell-cell adhesion via plasma membrane cell adhesion molecules"/>
    <property type="evidence" value="ECO:0007669"/>
    <property type="project" value="TreeGrafter"/>
</dbReference>
<evidence type="ECO:0000259" key="15">
    <source>
        <dbReference type="PROSITE" id="PS50268"/>
    </source>
</evidence>
<dbReference type="InterPro" id="IPR015919">
    <property type="entry name" value="Cadherin-like_sf"/>
</dbReference>
<dbReference type="GO" id="GO:0008013">
    <property type="term" value="F:beta-catenin binding"/>
    <property type="evidence" value="ECO:0007669"/>
    <property type="project" value="TreeGrafter"/>
</dbReference>
<dbReference type="FunFam" id="2.60.40.60:FF:000019">
    <property type="entry name" value="Cadherin 2"/>
    <property type="match status" value="1"/>
</dbReference>
<keyword evidence="6" id="KW-0677">Repeat</keyword>
<evidence type="ECO:0000256" key="7">
    <source>
        <dbReference type="ARBA" id="ARBA00022837"/>
    </source>
</evidence>
<dbReference type="Proteomes" id="UP000694388">
    <property type="component" value="Unplaced"/>
</dbReference>
<dbReference type="Ensembl" id="ENSEBUT00000008858.1">
    <property type="protein sequence ID" value="ENSEBUP00000008358.1"/>
    <property type="gene ID" value="ENSEBUG00000005412.1"/>
</dbReference>
<dbReference type="PANTHER" id="PTHR24027">
    <property type="entry name" value="CADHERIN-23"/>
    <property type="match status" value="1"/>
</dbReference>
<reference evidence="16" key="1">
    <citation type="submission" date="2025-05" db="UniProtKB">
        <authorList>
            <consortium name="Ensembl"/>
        </authorList>
    </citation>
    <scope>IDENTIFICATION</scope>
</reference>
<dbReference type="InterPro" id="IPR039808">
    <property type="entry name" value="Cadherin"/>
</dbReference>
<dbReference type="SUPFAM" id="SSF49313">
    <property type="entry name" value="Cadherin-like"/>
    <property type="match status" value="4"/>
</dbReference>
<accession>A0A8C4WQD2</accession>
<dbReference type="GeneTree" id="ENSGT01030000234624"/>
<organism evidence="16 17">
    <name type="scientific">Eptatretus burgeri</name>
    <name type="common">Inshore hagfish</name>
    <dbReference type="NCBI Taxonomy" id="7764"/>
    <lineage>
        <taxon>Eukaryota</taxon>
        <taxon>Metazoa</taxon>
        <taxon>Chordata</taxon>
        <taxon>Craniata</taxon>
        <taxon>Vertebrata</taxon>
        <taxon>Cyclostomata</taxon>
        <taxon>Myxini</taxon>
        <taxon>Myxiniformes</taxon>
        <taxon>Myxinidae</taxon>
        <taxon>Eptatretinae</taxon>
        <taxon>Eptatretus</taxon>
    </lineage>
</organism>
<keyword evidence="3" id="KW-1003">Cell membrane</keyword>
<keyword evidence="17" id="KW-1185">Reference proteome</keyword>
<proteinExistence type="predicted"/>
<dbReference type="GO" id="GO:0007043">
    <property type="term" value="P:cell-cell junction assembly"/>
    <property type="evidence" value="ECO:0007669"/>
    <property type="project" value="TreeGrafter"/>
</dbReference>
<dbReference type="GO" id="GO:0007156">
    <property type="term" value="P:homophilic cell adhesion via plasma membrane adhesion molecules"/>
    <property type="evidence" value="ECO:0007669"/>
    <property type="project" value="InterPro"/>
</dbReference>
<keyword evidence="10 14" id="KW-1133">Transmembrane helix</keyword>
<evidence type="ECO:0000256" key="6">
    <source>
        <dbReference type="ARBA" id="ARBA00022737"/>
    </source>
</evidence>
<keyword evidence="4 14" id="KW-0812">Transmembrane</keyword>
<feature type="domain" description="Cadherin" evidence="15">
    <location>
        <begin position="105"/>
        <end position="212"/>
    </location>
</feature>
<dbReference type="Gene3D" id="2.60.40.60">
    <property type="entry name" value="Cadherins"/>
    <property type="match status" value="5"/>
</dbReference>
<sequence length="775" mass="83313">MFLHSFIPENDPTFLEKHRYKMNSDAGRNLLYSIRGSGADEAPIRTFDIESTTGRLILTRSLDREQQSSYLLNVYAHDHYGRQVDDPANLSIIVMDKNDEFPKFVMETLVGDVQEHSFADTFVLQISATDADEPNTPNTGIRYRFETESSIFSLNKFTGKITVKQNVLDREKRTTYHLGVIAVDSNGATYGLTASSMITITVTDANDSPPVFIIKWREIKINENTLMEQATSLLVEDGDQRGFKTWNAVYRIVMGNSGGHFAIHRDNSTNAGILSVVKKLDYEVVKEIKVVITVENEVPFTGSPRPLSSSTVLIKVLNVVEAPIIEPPVQRVDIPGADFVHKEVATVNARVPEDPTGNNIRYKVLQDRAGIVAVDPKSGILKTVAVLPPDTSIGSNDTYTVLVGAVNTAVDPPLTSTGTVLMTILGENKHVPHLLHTSFCHDGQAWPNGSYSVAVMLVGEDPDPFPNGPPLSFTLINNPPAASNPWVIQLVNGTSAILRNSGQKPPCQTFKLLALVQDRKGNAGPNIPVFVRHCDCGGIVGGGPPLGVPTNNGAPPPVISNTKRGSKHTQTAGIGLSPGAIAAIILSILGLLLLALMACFLLVFWGRGRPFKLSEVLMVGPPGYTQQYSTEAGPSENISAAKLLKSGVLERQESGSDAAFHLSQNGKEEDANSFDNAHLTKTSGGISKFQGFGSEAVTNGLIVEKSITEVKNMESNINAAMKSTSNGDAVGGGGGTTGKSSNCNITTNHWVTLTLSACLLLSLSLSVSYSHSLCL</sequence>
<feature type="domain" description="Cadherin" evidence="15">
    <location>
        <begin position="23"/>
        <end position="104"/>
    </location>
</feature>
<evidence type="ECO:0000256" key="5">
    <source>
        <dbReference type="ARBA" id="ARBA00022723"/>
    </source>
</evidence>
<keyword evidence="11 14" id="KW-0472">Membrane</keyword>
<keyword evidence="7 13" id="KW-0106">Calcium</keyword>
<evidence type="ECO:0000256" key="2">
    <source>
        <dbReference type="ARBA" id="ARBA00004568"/>
    </source>
</evidence>
<dbReference type="SMART" id="SM00112">
    <property type="entry name" value="CA"/>
    <property type="match status" value="4"/>
</dbReference>
<dbReference type="GO" id="GO:0044331">
    <property type="term" value="P:cell-cell adhesion mediated by cadherin"/>
    <property type="evidence" value="ECO:0007669"/>
    <property type="project" value="TreeGrafter"/>
</dbReference>
<evidence type="ECO:0000256" key="8">
    <source>
        <dbReference type="ARBA" id="ARBA00022889"/>
    </source>
</evidence>
<evidence type="ECO:0000313" key="16">
    <source>
        <dbReference type="Ensembl" id="ENSEBUP00000008358.1"/>
    </source>
</evidence>
<dbReference type="FunFam" id="2.60.40.60:FF:000011">
    <property type="entry name" value="Cadherin 1"/>
    <property type="match status" value="1"/>
</dbReference>
<evidence type="ECO:0000256" key="9">
    <source>
        <dbReference type="ARBA" id="ARBA00022949"/>
    </source>
</evidence>
<dbReference type="AlphaFoldDB" id="A0A8C4WQD2"/>
<comment type="subcellular location">
    <subcellularLocation>
        <location evidence="2">Cell junction</location>
        <location evidence="2">Desmosome</location>
    </subcellularLocation>
    <subcellularLocation>
        <location evidence="1">Cell membrane</location>
    </subcellularLocation>
</comment>
<dbReference type="GO" id="GO:0030057">
    <property type="term" value="C:desmosome"/>
    <property type="evidence" value="ECO:0007669"/>
    <property type="project" value="UniProtKB-SubCell"/>
</dbReference>
<dbReference type="GO" id="GO:0005912">
    <property type="term" value="C:adherens junction"/>
    <property type="evidence" value="ECO:0007669"/>
    <property type="project" value="TreeGrafter"/>
</dbReference>
<dbReference type="FunFam" id="2.60.40.60:FF:000068">
    <property type="entry name" value="Desmoglein 1"/>
    <property type="match status" value="1"/>
</dbReference>